<protein>
    <submittedName>
        <fullName evidence="1">Uncharacterized protein</fullName>
    </submittedName>
</protein>
<gene>
    <name evidence="1" type="ORF">ANCDUO_02049</name>
</gene>
<dbReference type="OrthoDB" id="16520at2759"/>
<dbReference type="EMBL" id="KN726627">
    <property type="protein sequence ID" value="KIH67619.1"/>
    <property type="molecule type" value="Genomic_DNA"/>
</dbReference>
<dbReference type="Proteomes" id="UP000054047">
    <property type="component" value="Unassembled WGS sequence"/>
</dbReference>
<sequence>MIAGARSVHAKINGSQDSDRPIWYLVLEVCKKEENVFEHKYPSKTWAEPSDFVSLLGTDDAIYMLLPRTTADGNIYQHIAKLMIQMDSLKNAKGLKWAKSSFLSLGNFDVTDIESYDKAADTM</sequence>
<accession>A0A0C2H7Q9</accession>
<evidence type="ECO:0000313" key="2">
    <source>
        <dbReference type="Proteomes" id="UP000054047"/>
    </source>
</evidence>
<name>A0A0C2H7Q9_9BILA</name>
<evidence type="ECO:0000313" key="1">
    <source>
        <dbReference type="EMBL" id="KIH67619.1"/>
    </source>
</evidence>
<reference evidence="1 2" key="1">
    <citation type="submission" date="2013-12" db="EMBL/GenBank/DDBJ databases">
        <title>Draft genome of the parsitic nematode Ancylostoma duodenale.</title>
        <authorList>
            <person name="Mitreva M."/>
        </authorList>
    </citation>
    <scope>NUCLEOTIDE SEQUENCE [LARGE SCALE GENOMIC DNA]</scope>
    <source>
        <strain evidence="1 2">Zhejiang</strain>
    </source>
</reference>
<keyword evidence="2" id="KW-1185">Reference proteome</keyword>
<organism evidence="1 2">
    <name type="scientific">Ancylostoma duodenale</name>
    <dbReference type="NCBI Taxonomy" id="51022"/>
    <lineage>
        <taxon>Eukaryota</taxon>
        <taxon>Metazoa</taxon>
        <taxon>Ecdysozoa</taxon>
        <taxon>Nematoda</taxon>
        <taxon>Chromadorea</taxon>
        <taxon>Rhabditida</taxon>
        <taxon>Rhabditina</taxon>
        <taxon>Rhabditomorpha</taxon>
        <taxon>Strongyloidea</taxon>
        <taxon>Ancylostomatidae</taxon>
        <taxon>Ancylostomatinae</taxon>
        <taxon>Ancylostoma</taxon>
    </lineage>
</organism>
<proteinExistence type="predicted"/>
<dbReference type="AlphaFoldDB" id="A0A0C2H7Q9"/>
<dbReference type="Gene3D" id="2.140.10.30">
    <property type="entry name" value="Dipeptidylpeptidase IV, N-terminal domain"/>
    <property type="match status" value="1"/>
</dbReference>